<comment type="caution">
    <text evidence="1">The sequence shown here is derived from an EMBL/GenBank/DDBJ whole genome shotgun (WGS) entry which is preliminary data.</text>
</comment>
<reference evidence="1 2" key="2">
    <citation type="submission" date="2014-09" db="EMBL/GenBank/DDBJ databases">
        <authorList>
            <consortium name="NBRP consortium"/>
            <person name="Sawabe T."/>
            <person name="Meirelles P."/>
            <person name="Nakanishi M."/>
            <person name="Sayaka M."/>
            <person name="Hattori M."/>
            <person name="Ohkuma M."/>
        </authorList>
    </citation>
    <scope>NUCLEOTIDE SEQUENCE [LARGE SCALE GENOMIC DNA]</scope>
    <source>
        <strain evidence="1 2">JCM 19240</strain>
    </source>
</reference>
<proteinExistence type="predicted"/>
<dbReference type="EMBL" id="BBMT01000009">
    <property type="protein sequence ID" value="GAL36238.1"/>
    <property type="molecule type" value="Genomic_DNA"/>
</dbReference>
<dbReference type="AlphaFoldDB" id="A0A090TAD0"/>
<reference evidence="1 2" key="1">
    <citation type="submission" date="2014-09" db="EMBL/GenBank/DDBJ databases">
        <title>Vibrio maritimus JCM 19240. (C210) whole genome shotgun sequence.</title>
        <authorList>
            <person name="Sawabe T."/>
            <person name="Meirelles P."/>
            <person name="Nakanishi M."/>
            <person name="Sayaka M."/>
            <person name="Hattori M."/>
            <person name="Ohkuma M."/>
        </authorList>
    </citation>
    <scope>NUCLEOTIDE SEQUENCE [LARGE SCALE GENOMIC DNA]</scope>
    <source>
        <strain evidence="1 2">JCM 19240</strain>
    </source>
</reference>
<dbReference type="Proteomes" id="UP000029224">
    <property type="component" value="Unassembled WGS sequence"/>
</dbReference>
<sequence>MKKELIVSTFCTSLLLGCGHESSEVEDYFPPVVPDPELFVGNGVYLNEQDFVVMVVDSERDIHPIVVGDFAANGVLLTHTGEFDNKIAKTKGITLASSTGDYVVENTIEFTGEVSDNGMYIYGDVDDQMIAYSFAKTSNSMNLASLVGTHTNPVDGTTWRIAIDGSFEINGSCIVNGTLRYNRYYFDILEAEASNCADDRFNGTYEGMMTTVTYQNDVYLSGIIFNDTAVMWSTAVKQ</sequence>
<keyword evidence="2" id="KW-1185">Reference proteome</keyword>
<evidence type="ECO:0000313" key="1">
    <source>
        <dbReference type="EMBL" id="GAL36238.1"/>
    </source>
</evidence>
<accession>A0A090TAD0</accession>
<dbReference type="PROSITE" id="PS51257">
    <property type="entry name" value="PROKAR_LIPOPROTEIN"/>
    <property type="match status" value="1"/>
</dbReference>
<gene>
    <name evidence="1" type="ORF">JCM19240_1680</name>
</gene>
<protein>
    <submittedName>
        <fullName evidence="1">Hypothetical protei</fullName>
    </submittedName>
</protein>
<dbReference type="OrthoDB" id="5862182at2"/>
<evidence type="ECO:0000313" key="2">
    <source>
        <dbReference type="Proteomes" id="UP000029224"/>
    </source>
</evidence>
<organism evidence="1 2">
    <name type="scientific">Vibrio maritimus</name>
    <dbReference type="NCBI Taxonomy" id="990268"/>
    <lineage>
        <taxon>Bacteria</taxon>
        <taxon>Pseudomonadati</taxon>
        <taxon>Pseudomonadota</taxon>
        <taxon>Gammaproteobacteria</taxon>
        <taxon>Vibrionales</taxon>
        <taxon>Vibrionaceae</taxon>
        <taxon>Vibrio</taxon>
    </lineage>
</organism>
<name>A0A090TAD0_9VIBR</name>